<dbReference type="PANTHER" id="PTHR12558">
    <property type="entry name" value="CELL DIVISION CYCLE 16,23,27"/>
    <property type="match status" value="1"/>
</dbReference>
<dbReference type="InterPro" id="IPR011990">
    <property type="entry name" value="TPR-like_helical_dom_sf"/>
</dbReference>
<dbReference type="PANTHER" id="PTHR12558:SF13">
    <property type="entry name" value="CELL DIVISION CYCLE PROTEIN 27 HOMOLOG"/>
    <property type="match status" value="1"/>
</dbReference>
<dbReference type="Proteomes" id="UP000473885">
    <property type="component" value="Unassembled WGS sequence"/>
</dbReference>
<feature type="repeat" description="TPR" evidence="1">
    <location>
        <begin position="244"/>
        <end position="277"/>
    </location>
</feature>
<dbReference type="Pfam" id="PF00515">
    <property type="entry name" value="TPR_1"/>
    <property type="match status" value="1"/>
</dbReference>
<dbReference type="Pfam" id="PF13181">
    <property type="entry name" value="TPR_8"/>
    <property type="match status" value="2"/>
</dbReference>
<dbReference type="InterPro" id="IPR019734">
    <property type="entry name" value="TPR_rpt"/>
</dbReference>
<evidence type="ECO:0000313" key="2">
    <source>
        <dbReference type="EMBL" id="NEZ47918.1"/>
    </source>
</evidence>
<organism evidence="2 3">
    <name type="scientific">Clostridium niameyense</name>
    <dbReference type="NCBI Taxonomy" id="1622073"/>
    <lineage>
        <taxon>Bacteria</taxon>
        <taxon>Bacillati</taxon>
        <taxon>Bacillota</taxon>
        <taxon>Clostridia</taxon>
        <taxon>Eubacteriales</taxon>
        <taxon>Clostridiaceae</taxon>
        <taxon>Clostridium</taxon>
    </lineage>
</organism>
<dbReference type="PROSITE" id="PS50005">
    <property type="entry name" value="TPR"/>
    <property type="match status" value="2"/>
</dbReference>
<evidence type="ECO:0000256" key="1">
    <source>
        <dbReference type="PROSITE-ProRule" id="PRU00339"/>
    </source>
</evidence>
<protein>
    <submittedName>
        <fullName evidence="2">Tetratricopeptide repeat protein</fullName>
    </submittedName>
</protein>
<name>A0A6M0REL4_9CLOT</name>
<keyword evidence="1" id="KW-0802">TPR repeat</keyword>
<proteinExistence type="predicted"/>
<reference evidence="2 3" key="1">
    <citation type="submission" date="2019-04" db="EMBL/GenBank/DDBJ databases">
        <title>Genome sequencing of Clostridium botulinum Groups I-IV and Clostridium butyricum.</title>
        <authorList>
            <person name="Brunt J."/>
            <person name="Van Vliet A.H.M."/>
            <person name="Stringer S.C."/>
            <person name="Carter A.T."/>
            <person name="Peck M.W."/>
        </authorList>
    </citation>
    <scope>NUCLEOTIDE SEQUENCE [LARGE SCALE GENOMIC DNA]</scope>
    <source>
        <strain evidence="2 3">IFR 18/094</strain>
    </source>
</reference>
<dbReference type="SUPFAM" id="SSF48452">
    <property type="entry name" value="TPR-like"/>
    <property type="match status" value="1"/>
</dbReference>
<dbReference type="SMART" id="SM00028">
    <property type="entry name" value="TPR"/>
    <property type="match status" value="3"/>
</dbReference>
<feature type="repeat" description="TPR" evidence="1">
    <location>
        <begin position="278"/>
        <end position="311"/>
    </location>
</feature>
<dbReference type="AlphaFoldDB" id="A0A6M0REL4"/>
<dbReference type="EMBL" id="SXDP01000015">
    <property type="protein sequence ID" value="NEZ47918.1"/>
    <property type="molecule type" value="Genomic_DNA"/>
</dbReference>
<evidence type="ECO:0000313" key="3">
    <source>
        <dbReference type="Proteomes" id="UP000473885"/>
    </source>
</evidence>
<keyword evidence="3" id="KW-1185">Reference proteome</keyword>
<dbReference type="Gene3D" id="1.25.40.10">
    <property type="entry name" value="Tetratricopeptide repeat domain"/>
    <property type="match status" value="1"/>
</dbReference>
<comment type="caution">
    <text evidence="2">The sequence shown here is derived from an EMBL/GenBank/DDBJ whole genome shotgun (WGS) entry which is preliminary data.</text>
</comment>
<accession>A0A6M0REL4</accession>
<dbReference type="RefSeq" id="WP_163249833.1">
    <property type="nucleotide sequence ID" value="NZ_SXDP01000015.1"/>
</dbReference>
<sequence>MDLKSNFAEKLSKILFLEIKKQKVYDIFHIKVDESIYLPIKSDMLLGEVKSGDNLDKIPMTFFVEGMFYVLGCDDKFKFNNIYKDILLNIPKSLDYIKGRIFDEVKKESYEDAYILLNGLSNIESTEDVYGKMILVLENLRRVNPLYKEEEVKILQQAKSIKGYNTPYLYDAIIKREDGKFQDALNLLNIYISMGGEQNTQIIELKDSLMDIVDLETGREFMDEDPVEALKKLIPLLDKFEEEPSIYYYVAIAYRNLKNHDKAIYYLNKALEIDNTFIDVVNELAINYASLGNYDIAISYLRKAFEVEKSIEICTNLIMCYINKGDLESAIKHINIAKKINPNDEILKEIEGNLRKYKN</sequence>
<gene>
    <name evidence="2" type="ORF">FDF74_12075</name>
</gene>